<keyword evidence="3" id="KW-1185">Reference proteome</keyword>
<dbReference type="Proteomes" id="UP000199312">
    <property type="component" value="Unassembled WGS sequence"/>
</dbReference>
<evidence type="ECO:0000256" key="1">
    <source>
        <dbReference type="SAM" id="Phobius"/>
    </source>
</evidence>
<keyword evidence="1" id="KW-0472">Membrane</keyword>
<keyword evidence="1" id="KW-1133">Transmembrane helix</keyword>
<dbReference type="OrthoDB" id="3035426at2"/>
<sequence length="152" mass="17614">MKIYNFDILPFRFYMEAKNKNNLGKWFILSVGILFTLYSIFLSVLVLYGTETNAKITSYRQQLGERNETIPNQYTYLYSYEFNYKGKTYSGNGQKIGSPVFLKNNGNSFIAIKFLPDFPQLNTAYQEKKTITNILITIVIGLGLMFITTKME</sequence>
<evidence type="ECO:0000313" key="2">
    <source>
        <dbReference type="EMBL" id="SFS60280.1"/>
    </source>
</evidence>
<organism evidence="2 3">
    <name type="scientific">Lutibacter maritimus</name>
    <dbReference type="NCBI Taxonomy" id="593133"/>
    <lineage>
        <taxon>Bacteria</taxon>
        <taxon>Pseudomonadati</taxon>
        <taxon>Bacteroidota</taxon>
        <taxon>Flavobacteriia</taxon>
        <taxon>Flavobacteriales</taxon>
        <taxon>Flavobacteriaceae</taxon>
        <taxon>Lutibacter</taxon>
    </lineage>
</organism>
<dbReference type="EMBL" id="FOZP01000005">
    <property type="protein sequence ID" value="SFS60280.1"/>
    <property type="molecule type" value="Genomic_DNA"/>
</dbReference>
<keyword evidence="1" id="KW-0812">Transmembrane</keyword>
<proteinExistence type="predicted"/>
<feature type="transmembrane region" description="Helical" evidence="1">
    <location>
        <begin position="130"/>
        <end position="149"/>
    </location>
</feature>
<gene>
    <name evidence="2" type="ORF">SAMN04488006_2289</name>
</gene>
<evidence type="ECO:0000313" key="3">
    <source>
        <dbReference type="Proteomes" id="UP000199312"/>
    </source>
</evidence>
<reference evidence="3" key="1">
    <citation type="submission" date="2016-10" db="EMBL/GenBank/DDBJ databases">
        <authorList>
            <person name="Varghese N."/>
            <person name="Submissions S."/>
        </authorList>
    </citation>
    <scope>NUCLEOTIDE SEQUENCE [LARGE SCALE GENOMIC DNA]</scope>
    <source>
        <strain evidence="3">DSM 24450</strain>
    </source>
</reference>
<name>A0A1I6R6U5_9FLAO</name>
<protein>
    <submittedName>
        <fullName evidence="2">Uncharacterized protein</fullName>
    </submittedName>
</protein>
<feature type="transmembrane region" description="Helical" evidence="1">
    <location>
        <begin position="26"/>
        <end position="48"/>
    </location>
</feature>
<accession>A0A1I6R6U5</accession>
<dbReference type="STRING" id="593133.SAMN04488006_2289"/>
<dbReference type="AlphaFoldDB" id="A0A1I6R6U5"/>
<dbReference type="RefSeq" id="WP_090226496.1">
    <property type="nucleotide sequence ID" value="NZ_FOZP01000005.1"/>
</dbReference>